<name>A0A0A9HP81_ARUDO</name>
<dbReference type="AlphaFoldDB" id="A0A0A9HP81"/>
<accession>A0A0A9HP81</accession>
<evidence type="ECO:0000313" key="1">
    <source>
        <dbReference type="EMBL" id="JAE38965.1"/>
    </source>
</evidence>
<reference evidence="1" key="1">
    <citation type="submission" date="2014-09" db="EMBL/GenBank/DDBJ databases">
        <authorList>
            <person name="Magalhaes I.L.F."/>
            <person name="Oliveira U."/>
            <person name="Santos F.R."/>
            <person name="Vidigal T.H.D.A."/>
            <person name="Brescovit A.D."/>
            <person name="Santos A.J."/>
        </authorList>
    </citation>
    <scope>NUCLEOTIDE SEQUENCE</scope>
    <source>
        <tissue evidence="1">Shoot tissue taken approximately 20 cm above the soil surface</tissue>
    </source>
</reference>
<organism evidence="1">
    <name type="scientific">Arundo donax</name>
    <name type="common">Giant reed</name>
    <name type="synonym">Donax arundinaceus</name>
    <dbReference type="NCBI Taxonomy" id="35708"/>
    <lineage>
        <taxon>Eukaryota</taxon>
        <taxon>Viridiplantae</taxon>
        <taxon>Streptophyta</taxon>
        <taxon>Embryophyta</taxon>
        <taxon>Tracheophyta</taxon>
        <taxon>Spermatophyta</taxon>
        <taxon>Magnoliopsida</taxon>
        <taxon>Liliopsida</taxon>
        <taxon>Poales</taxon>
        <taxon>Poaceae</taxon>
        <taxon>PACMAD clade</taxon>
        <taxon>Arundinoideae</taxon>
        <taxon>Arundineae</taxon>
        <taxon>Arundo</taxon>
    </lineage>
</organism>
<dbReference type="EMBL" id="GBRH01158931">
    <property type="protein sequence ID" value="JAE38965.1"/>
    <property type="molecule type" value="Transcribed_RNA"/>
</dbReference>
<proteinExistence type="predicted"/>
<reference evidence="1" key="2">
    <citation type="journal article" date="2015" name="Data Brief">
        <title>Shoot transcriptome of the giant reed, Arundo donax.</title>
        <authorList>
            <person name="Barrero R.A."/>
            <person name="Guerrero F.D."/>
            <person name="Moolhuijzen P."/>
            <person name="Goolsby J.A."/>
            <person name="Tidwell J."/>
            <person name="Bellgard S.E."/>
            <person name="Bellgard M.I."/>
        </authorList>
    </citation>
    <scope>NUCLEOTIDE SEQUENCE</scope>
    <source>
        <tissue evidence="1">Shoot tissue taken approximately 20 cm above the soil surface</tissue>
    </source>
</reference>
<protein>
    <submittedName>
        <fullName evidence="1">Uncharacterized protein</fullName>
    </submittedName>
</protein>
<sequence>MIYLKMLNLLQNHLVS</sequence>